<protein>
    <submittedName>
        <fullName evidence="1">Uncharacterized protein</fullName>
    </submittedName>
</protein>
<organism evidence="1 2">
    <name type="scientific">Aliarcobacter butzleri</name>
    <dbReference type="NCBI Taxonomy" id="28197"/>
    <lineage>
        <taxon>Bacteria</taxon>
        <taxon>Pseudomonadati</taxon>
        <taxon>Campylobacterota</taxon>
        <taxon>Epsilonproteobacteria</taxon>
        <taxon>Campylobacterales</taxon>
        <taxon>Arcobacteraceae</taxon>
        <taxon>Aliarcobacter</taxon>
    </lineage>
</organism>
<comment type="caution">
    <text evidence="1">The sequence shown here is derived from an EMBL/GenBank/DDBJ whole genome shotgun (WGS) entry which is preliminary data.</text>
</comment>
<dbReference type="Proteomes" id="UP001237843">
    <property type="component" value="Unassembled WGS sequence"/>
</dbReference>
<accession>A0AAW6VTW8</accession>
<name>A0AAW6VTW8_9BACT</name>
<reference evidence="1" key="1">
    <citation type="journal article" date="2023" name="Antibiotics">
        <title>Genomic Characterization of Antibiotic-Resistant Campylobacterales Isolated from Chilean Poultry Meat.</title>
        <authorList>
            <person name="Concha-Toloza M."/>
            <person name="Lopez-Cantillo M."/>
            <person name="Molina-Mora J.A."/>
            <person name="Collado L."/>
        </authorList>
    </citation>
    <scope>NUCLEOTIDE SEQUENCE</scope>
    <source>
        <strain evidence="1">FR1p273A</strain>
    </source>
</reference>
<dbReference type="RefSeq" id="WP_260882294.1">
    <property type="nucleotide sequence ID" value="NZ_JAODFC010000014.1"/>
</dbReference>
<proteinExistence type="predicted"/>
<evidence type="ECO:0000313" key="1">
    <source>
        <dbReference type="EMBL" id="MDK2063204.1"/>
    </source>
</evidence>
<evidence type="ECO:0000313" key="2">
    <source>
        <dbReference type="Proteomes" id="UP001237843"/>
    </source>
</evidence>
<gene>
    <name evidence="1" type="ORF">PT520_11820</name>
</gene>
<dbReference type="AlphaFoldDB" id="A0AAW6VTW8"/>
<sequence length="137" mass="16175">MKITNTIFETLLAKNNFKKKDFAEYSKIPYDTVVGWKKKAYVPAYAMVILKDMIYRKKLDIETEQLFKRNIQSTINQNHNLTKTEENRLKSLFWGTNFTTDDILKGIKEKNQKILKKIEDNLPLNLQKQILGKLNYA</sequence>
<dbReference type="EMBL" id="JAQTJH010000023">
    <property type="protein sequence ID" value="MDK2063204.1"/>
    <property type="molecule type" value="Genomic_DNA"/>
</dbReference>
<reference evidence="1" key="2">
    <citation type="submission" date="2023-02" db="EMBL/GenBank/DDBJ databases">
        <authorList>
            <person name="Concha-Toloza M."/>
            <person name="Lopez-Cantillo M."/>
            <person name="Molina-Mora J."/>
            <person name="Collado L."/>
        </authorList>
    </citation>
    <scope>NUCLEOTIDE SEQUENCE</scope>
    <source>
        <strain evidence="1">FR1p273A</strain>
    </source>
</reference>